<dbReference type="PROSITE" id="PS00525">
    <property type="entry name" value="RIBOSOMAL_L6_1"/>
    <property type="match status" value="1"/>
</dbReference>
<keyword evidence="3 6" id="KW-0694">RNA-binding</keyword>
<dbReference type="InterPro" id="IPR002358">
    <property type="entry name" value="Ribosomal_uL6_CS"/>
</dbReference>
<organism evidence="10 11">
    <name type="scientific">Candidatus Chisholmbacteria bacterium RIFCSPHIGHO2_01_FULL_49_18</name>
    <dbReference type="NCBI Taxonomy" id="1797590"/>
    <lineage>
        <taxon>Bacteria</taxon>
        <taxon>Candidatus Chisholmiibacteriota</taxon>
    </lineage>
</organism>
<keyword evidence="2 6" id="KW-0699">rRNA-binding</keyword>
<dbReference type="Gene3D" id="3.90.930.12">
    <property type="entry name" value="Ribosomal protein L6, alpha-beta domain"/>
    <property type="match status" value="2"/>
</dbReference>
<dbReference type="FunFam" id="3.90.930.12:FF:000002">
    <property type="entry name" value="50S ribosomal protein L6"/>
    <property type="match status" value="1"/>
</dbReference>
<evidence type="ECO:0000256" key="8">
    <source>
        <dbReference type="RuleBase" id="RU003870"/>
    </source>
</evidence>
<evidence type="ECO:0000313" key="11">
    <source>
        <dbReference type="Proteomes" id="UP000179069"/>
    </source>
</evidence>
<dbReference type="EMBL" id="MHCI01000017">
    <property type="protein sequence ID" value="OGY16363.1"/>
    <property type="molecule type" value="Genomic_DNA"/>
</dbReference>
<keyword evidence="4 6" id="KW-0689">Ribosomal protein</keyword>
<accession>A0A1G1VLX0</accession>
<name>A0A1G1VLX0_9BACT</name>
<dbReference type="InterPro" id="IPR020040">
    <property type="entry name" value="Ribosomal_uL6_a/b-dom"/>
</dbReference>
<keyword evidence="5 6" id="KW-0687">Ribonucleoprotein</keyword>
<feature type="domain" description="Large ribosomal subunit protein uL6 alpha-beta" evidence="9">
    <location>
        <begin position="11"/>
        <end position="80"/>
    </location>
</feature>
<dbReference type="PANTHER" id="PTHR11655:SF14">
    <property type="entry name" value="LARGE RIBOSOMAL SUBUNIT PROTEIN UL6M"/>
    <property type="match status" value="1"/>
</dbReference>
<dbReference type="GO" id="GO:0003735">
    <property type="term" value="F:structural constituent of ribosome"/>
    <property type="evidence" value="ECO:0007669"/>
    <property type="project" value="UniProtKB-UniRule"/>
</dbReference>
<dbReference type="HAMAP" id="MF_01365_B">
    <property type="entry name" value="Ribosomal_uL6_B"/>
    <property type="match status" value="1"/>
</dbReference>
<evidence type="ECO:0000256" key="3">
    <source>
        <dbReference type="ARBA" id="ARBA00022884"/>
    </source>
</evidence>
<dbReference type="GO" id="GO:0022625">
    <property type="term" value="C:cytosolic large ribosomal subunit"/>
    <property type="evidence" value="ECO:0007669"/>
    <property type="project" value="UniProtKB-UniRule"/>
</dbReference>
<dbReference type="InterPro" id="IPR019906">
    <property type="entry name" value="Ribosomal_uL6_bac-type"/>
</dbReference>
<feature type="domain" description="Large ribosomal subunit protein uL6 alpha-beta" evidence="9">
    <location>
        <begin position="88"/>
        <end position="162"/>
    </location>
</feature>
<dbReference type="InterPro" id="IPR036789">
    <property type="entry name" value="Ribosomal_uL6-like_a/b-dom_sf"/>
</dbReference>
<dbReference type="PANTHER" id="PTHR11655">
    <property type="entry name" value="60S/50S RIBOSOMAL PROTEIN L6/L9"/>
    <property type="match status" value="1"/>
</dbReference>
<evidence type="ECO:0000256" key="4">
    <source>
        <dbReference type="ARBA" id="ARBA00022980"/>
    </source>
</evidence>
<dbReference type="SUPFAM" id="SSF56053">
    <property type="entry name" value="Ribosomal protein L6"/>
    <property type="match status" value="2"/>
</dbReference>
<evidence type="ECO:0000256" key="1">
    <source>
        <dbReference type="ARBA" id="ARBA00009356"/>
    </source>
</evidence>
<dbReference type="NCBIfam" id="TIGR03654">
    <property type="entry name" value="L6_bact"/>
    <property type="match status" value="1"/>
</dbReference>
<dbReference type="GO" id="GO:0019843">
    <property type="term" value="F:rRNA binding"/>
    <property type="evidence" value="ECO:0007669"/>
    <property type="project" value="UniProtKB-UniRule"/>
</dbReference>
<dbReference type="Pfam" id="PF00347">
    <property type="entry name" value="Ribosomal_L6"/>
    <property type="match status" value="2"/>
</dbReference>
<sequence>MSRIGRQPIAIPEGVTVSQAEGKIVVKGPKGELSFALFPELKVNLEGSEIRLQRRVDKASALHGLMRALLMNAVIGVTQGFEKHLELVGTGYRVKKEGEKLSLSLGFSHPVIVTPEIGISLDVEEQKEIIVKGIDKYQVGQMAANIRKLRKPEPYKGKGIRYKDEIVKLKPGKAAKVGAAQSES</sequence>
<comment type="similarity">
    <text evidence="1 6 7">Belongs to the universal ribosomal protein uL6 family.</text>
</comment>
<gene>
    <name evidence="6" type="primary">rplF</name>
    <name evidence="10" type="ORF">A2785_00215</name>
</gene>
<proteinExistence type="inferred from homology"/>
<evidence type="ECO:0000256" key="5">
    <source>
        <dbReference type="ARBA" id="ARBA00023274"/>
    </source>
</evidence>
<evidence type="ECO:0000256" key="6">
    <source>
        <dbReference type="HAMAP-Rule" id="MF_01365"/>
    </source>
</evidence>
<dbReference type="FunFam" id="3.90.930.12:FF:000001">
    <property type="entry name" value="50S ribosomal protein L6"/>
    <property type="match status" value="1"/>
</dbReference>
<evidence type="ECO:0000256" key="2">
    <source>
        <dbReference type="ARBA" id="ARBA00022730"/>
    </source>
</evidence>
<evidence type="ECO:0000313" key="10">
    <source>
        <dbReference type="EMBL" id="OGY16363.1"/>
    </source>
</evidence>
<protein>
    <recommendedName>
        <fullName evidence="6">Large ribosomal subunit protein uL6</fullName>
    </recommendedName>
</protein>
<reference evidence="10 11" key="1">
    <citation type="journal article" date="2016" name="Nat. Commun.">
        <title>Thousands of microbial genomes shed light on interconnected biogeochemical processes in an aquifer system.</title>
        <authorList>
            <person name="Anantharaman K."/>
            <person name="Brown C.T."/>
            <person name="Hug L.A."/>
            <person name="Sharon I."/>
            <person name="Castelle C.J."/>
            <person name="Probst A.J."/>
            <person name="Thomas B.C."/>
            <person name="Singh A."/>
            <person name="Wilkins M.J."/>
            <person name="Karaoz U."/>
            <person name="Brodie E.L."/>
            <person name="Williams K.H."/>
            <person name="Hubbard S.S."/>
            <person name="Banfield J.F."/>
        </authorList>
    </citation>
    <scope>NUCLEOTIDE SEQUENCE [LARGE SCALE GENOMIC DNA]</scope>
</reference>
<comment type="subunit">
    <text evidence="6">Part of the 50S ribosomal subunit.</text>
</comment>
<dbReference type="AlphaFoldDB" id="A0A1G1VLX0"/>
<dbReference type="PIRSF" id="PIRSF002162">
    <property type="entry name" value="Ribosomal_L6"/>
    <property type="match status" value="1"/>
</dbReference>
<evidence type="ECO:0000256" key="7">
    <source>
        <dbReference type="RuleBase" id="RU003869"/>
    </source>
</evidence>
<evidence type="ECO:0000259" key="9">
    <source>
        <dbReference type="Pfam" id="PF00347"/>
    </source>
</evidence>
<dbReference type="InterPro" id="IPR000702">
    <property type="entry name" value="Ribosomal_uL6-like"/>
</dbReference>
<dbReference type="Proteomes" id="UP000179069">
    <property type="component" value="Unassembled WGS sequence"/>
</dbReference>
<comment type="function">
    <text evidence="6 8">This protein binds to the 23S rRNA, and is important in its secondary structure. It is located near the subunit interface in the base of the L7/L12 stalk, and near the tRNA binding site of the peptidyltransferase center.</text>
</comment>
<dbReference type="PRINTS" id="PR00059">
    <property type="entry name" value="RIBOSOMALL6"/>
</dbReference>
<dbReference type="GO" id="GO:0002181">
    <property type="term" value="P:cytoplasmic translation"/>
    <property type="evidence" value="ECO:0007669"/>
    <property type="project" value="TreeGrafter"/>
</dbReference>
<comment type="caution">
    <text evidence="10">The sequence shown here is derived from an EMBL/GenBank/DDBJ whole genome shotgun (WGS) entry which is preliminary data.</text>
</comment>